<evidence type="ECO:0000313" key="11">
    <source>
        <dbReference type="EMBL" id="KAB2813676.1"/>
    </source>
</evidence>
<evidence type="ECO:0000256" key="3">
    <source>
        <dbReference type="ARBA" id="ARBA00022630"/>
    </source>
</evidence>
<gene>
    <name evidence="11" type="ORF">F8C67_05810</name>
</gene>
<keyword evidence="4" id="KW-0808">Transferase</keyword>
<evidence type="ECO:0000256" key="5">
    <source>
        <dbReference type="ARBA" id="ARBA00022691"/>
    </source>
</evidence>
<dbReference type="GO" id="GO:0016491">
    <property type="term" value="F:oxidoreductase activity"/>
    <property type="evidence" value="ECO:0007669"/>
    <property type="project" value="UniProtKB-KW"/>
</dbReference>
<accession>A0A6N6RH34</accession>
<comment type="caution">
    <text evidence="11">The sequence shown here is derived from an EMBL/GenBank/DDBJ whole genome shotgun (WGS) entry which is preliminary data.</text>
</comment>
<evidence type="ECO:0000256" key="2">
    <source>
        <dbReference type="ARBA" id="ARBA00022603"/>
    </source>
</evidence>
<dbReference type="SUPFAM" id="SSF54373">
    <property type="entry name" value="FAD-linked reductases, C-terminal domain"/>
    <property type="match status" value="1"/>
</dbReference>
<dbReference type="AlphaFoldDB" id="A0A6N6RH34"/>
<evidence type="ECO:0000256" key="6">
    <source>
        <dbReference type="ARBA" id="ARBA00022694"/>
    </source>
</evidence>
<reference evidence="11 12" key="1">
    <citation type="submission" date="2019-09" db="EMBL/GenBank/DDBJ databases">
        <title>Genomes of family Cryomorphaceae.</title>
        <authorList>
            <person name="Bowman J.P."/>
        </authorList>
    </citation>
    <scope>NUCLEOTIDE SEQUENCE [LARGE SCALE GENOMIC DNA]</scope>
    <source>
        <strain evidence="11 12">LMG 25704</strain>
    </source>
</reference>
<evidence type="ECO:0000259" key="10">
    <source>
        <dbReference type="Pfam" id="PF01266"/>
    </source>
</evidence>
<dbReference type="Gene3D" id="3.30.9.10">
    <property type="entry name" value="D-Amino Acid Oxidase, subunit A, domain 2"/>
    <property type="match status" value="1"/>
</dbReference>
<dbReference type="PANTHER" id="PTHR13847">
    <property type="entry name" value="SARCOSINE DEHYDROGENASE-RELATED"/>
    <property type="match status" value="1"/>
</dbReference>
<dbReference type="RefSeq" id="WP_151666878.1">
    <property type="nucleotide sequence ID" value="NZ_WBVO01000003.1"/>
</dbReference>
<keyword evidence="12" id="KW-1185">Reference proteome</keyword>
<dbReference type="GO" id="GO:0032259">
    <property type="term" value="P:methylation"/>
    <property type="evidence" value="ECO:0007669"/>
    <property type="project" value="UniProtKB-KW"/>
</dbReference>
<evidence type="ECO:0000256" key="7">
    <source>
        <dbReference type="ARBA" id="ARBA00022827"/>
    </source>
</evidence>
<keyword evidence="3" id="KW-0285">Flavoprotein</keyword>
<dbReference type="GO" id="GO:0008033">
    <property type="term" value="P:tRNA processing"/>
    <property type="evidence" value="ECO:0007669"/>
    <property type="project" value="UniProtKB-KW"/>
</dbReference>
<sequence length="342" mass="38725">MKDYLIIGQGIAGTTLSFELYKRGLSFDVVDHVKPSTASKVASGLYNPLVLKRRRVVWQAHAMLNALLPFYREMERLTNSNFLQHKPVWEILPDPGTENDWDALSEKPKFEELIGEIIPNPNPRIRAHKLGEVSGSGRVNVEGMIEAWKAFLSSQDSFIEDQVKMADLDYKHVWTWNGNQYSNIIWCNGFVSANAHFPHLPFSPTKGEVLIVKAPELKLDHILHGNMFIMPWGGDLYKVGATYSWDQLDTEPTTKGEEQLVEAWSKLVDCPFEIVKHEAGVRPNVKDRKPLLGRSDEIPNSYIFNGLGSRGILMAPWLANHMVNYLTDGTNLPPEVNISRFS</sequence>
<keyword evidence="6" id="KW-0819">tRNA processing</keyword>
<dbReference type="PANTHER" id="PTHR13847:SF283">
    <property type="entry name" value="TRNA 5-METHYLAMINOMETHYL-2-THIOURIDINE BIOSYNTHESIS BIFUNCTIONAL PROTEIN MNMC"/>
    <property type="match status" value="1"/>
</dbReference>
<dbReference type="InterPro" id="IPR036188">
    <property type="entry name" value="FAD/NAD-bd_sf"/>
</dbReference>
<dbReference type="OrthoDB" id="214253at2"/>
<dbReference type="Gene3D" id="3.50.50.60">
    <property type="entry name" value="FAD/NAD(P)-binding domain"/>
    <property type="match status" value="1"/>
</dbReference>
<keyword evidence="1" id="KW-0963">Cytoplasm</keyword>
<dbReference type="EMBL" id="WBVO01000003">
    <property type="protein sequence ID" value="KAB2813676.1"/>
    <property type="molecule type" value="Genomic_DNA"/>
</dbReference>
<keyword evidence="2" id="KW-0489">Methyltransferase</keyword>
<dbReference type="InterPro" id="IPR006076">
    <property type="entry name" value="FAD-dep_OxRdtase"/>
</dbReference>
<evidence type="ECO:0000256" key="9">
    <source>
        <dbReference type="ARBA" id="ARBA00023268"/>
    </source>
</evidence>
<evidence type="ECO:0000313" key="12">
    <source>
        <dbReference type="Proteomes" id="UP000468650"/>
    </source>
</evidence>
<keyword evidence="5" id="KW-0949">S-adenosyl-L-methionine</keyword>
<evidence type="ECO:0000256" key="8">
    <source>
        <dbReference type="ARBA" id="ARBA00023002"/>
    </source>
</evidence>
<protein>
    <submittedName>
        <fullName evidence="11">FAD-binding oxidoreductase</fullName>
    </submittedName>
</protein>
<name>A0A6N6RH34_9FLAO</name>
<dbReference type="Pfam" id="PF01266">
    <property type="entry name" value="DAO"/>
    <property type="match status" value="1"/>
</dbReference>
<dbReference type="SUPFAM" id="SSF51971">
    <property type="entry name" value="Nucleotide-binding domain"/>
    <property type="match status" value="1"/>
</dbReference>
<proteinExistence type="predicted"/>
<dbReference type="Proteomes" id="UP000468650">
    <property type="component" value="Unassembled WGS sequence"/>
</dbReference>
<dbReference type="GO" id="GO:0008168">
    <property type="term" value="F:methyltransferase activity"/>
    <property type="evidence" value="ECO:0007669"/>
    <property type="project" value="UniProtKB-KW"/>
</dbReference>
<keyword evidence="8" id="KW-0560">Oxidoreductase</keyword>
<keyword evidence="7" id="KW-0274">FAD</keyword>
<organism evidence="11 12">
    <name type="scientific">Phaeocystidibacter luteus</name>
    <dbReference type="NCBI Taxonomy" id="911197"/>
    <lineage>
        <taxon>Bacteria</taxon>
        <taxon>Pseudomonadati</taxon>
        <taxon>Bacteroidota</taxon>
        <taxon>Flavobacteriia</taxon>
        <taxon>Flavobacteriales</taxon>
        <taxon>Phaeocystidibacteraceae</taxon>
        <taxon>Phaeocystidibacter</taxon>
    </lineage>
</organism>
<evidence type="ECO:0000256" key="1">
    <source>
        <dbReference type="ARBA" id="ARBA00022490"/>
    </source>
</evidence>
<keyword evidence="9" id="KW-0511">Multifunctional enzyme</keyword>
<dbReference type="GO" id="GO:0005737">
    <property type="term" value="C:cytoplasm"/>
    <property type="evidence" value="ECO:0007669"/>
    <property type="project" value="TreeGrafter"/>
</dbReference>
<evidence type="ECO:0000256" key="4">
    <source>
        <dbReference type="ARBA" id="ARBA00022679"/>
    </source>
</evidence>
<feature type="domain" description="FAD dependent oxidoreductase" evidence="10">
    <location>
        <begin position="3"/>
        <end position="323"/>
    </location>
</feature>